<reference evidence="1" key="3">
    <citation type="submission" date="2025-09" db="UniProtKB">
        <authorList>
            <consortium name="Ensembl"/>
        </authorList>
    </citation>
    <scope>IDENTIFICATION</scope>
</reference>
<name>A0A672GGI2_SALFA</name>
<accession>A0A672GGI2</accession>
<evidence type="ECO:0000313" key="2">
    <source>
        <dbReference type="Proteomes" id="UP000472267"/>
    </source>
</evidence>
<proteinExistence type="predicted"/>
<dbReference type="Proteomes" id="UP000472267">
    <property type="component" value="Chromosome 6"/>
</dbReference>
<dbReference type="Ensembl" id="ENSSFAT00005016738.1">
    <property type="protein sequence ID" value="ENSSFAP00005016095.1"/>
    <property type="gene ID" value="ENSSFAG00005008555.1"/>
</dbReference>
<sequence length="87" mass="9793">GRPAAIFLSPPPHLQTAVPSAASSTWGTRKSHWRLHQSGGWERRFVSFFSRNCVRRSAVSAGALWWWINRLHSATTLCFLLTSSRSV</sequence>
<dbReference type="InParanoid" id="A0A672GGI2"/>
<protein>
    <submittedName>
        <fullName evidence="1">Uncharacterized protein</fullName>
    </submittedName>
</protein>
<organism evidence="1 2">
    <name type="scientific">Salarias fasciatus</name>
    <name type="common">Jewelled blenny</name>
    <name type="synonym">Blennius fasciatus</name>
    <dbReference type="NCBI Taxonomy" id="181472"/>
    <lineage>
        <taxon>Eukaryota</taxon>
        <taxon>Metazoa</taxon>
        <taxon>Chordata</taxon>
        <taxon>Craniata</taxon>
        <taxon>Vertebrata</taxon>
        <taxon>Euteleostomi</taxon>
        <taxon>Actinopterygii</taxon>
        <taxon>Neopterygii</taxon>
        <taxon>Teleostei</taxon>
        <taxon>Neoteleostei</taxon>
        <taxon>Acanthomorphata</taxon>
        <taxon>Ovalentaria</taxon>
        <taxon>Blenniimorphae</taxon>
        <taxon>Blenniiformes</taxon>
        <taxon>Blennioidei</taxon>
        <taxon>Blenniidae</taxon>
        <taxon>Salariinae</taxon>
        <taxon>Salarias</taxon>
    </lineage>
</organism>
<reference evidence="1" key="2">
    <citation type="submission" date="2025-08" db="UniProtKB">
        <authorList>
            <consortium name="Ensembl"/>
        </authorList>
    </citation>
    <scope>IDENTIFICATION</scope>
</reference>
<dbReference type="AlphaFoldDB" id="A0A672GGI2"/>
<reference evidence="1" key="1">
    <citation type="submission" date="2019-06" db="EMBL/GenBank/DDBJ databases">
        <authorList>
            <consortium name="Wellcome Sanger Institute Data Sharing"/>
        </authorList>
    </citation>
    <scope>NUCLEOTIDE SEQUENCE [LARGE SCALE GENOMIC DNA]</scope>
</reference>
<evidence type="ECO:0000313" key="1">
    <source>
        <dbReference type="Ensembl" id="ENSSFAP00005016095.1"/>
    </source>
</evidence>
<keyword evidence="2" id="KW-1185">Reference proteome</keyword>